<dbReference type="Gene3D" id="3.40.50.410">
    <property type="entry name" value="von Willebrand factor, type A domain"/>
    <property type="match status" value="1"/>
</dbReference>
<proteinExistence type="predicted"/>
<dbReference type="InterPro" id="IPR036465">
    <property type="entry name" value="vWFA_dom_sf"/>
</dbReference>
<evidence type="ECO:0000313" key="4">
    <source>
        <dbReference type="Proteomes" id="UP000546642"/>
    </source>
</evidence>
<dbReference type="Proteomes" id="UP000546642">
    <property type="component" value="Unassembled WGS sequence"/>
</dbReference>
<evidence type="ECO:0000259" key="2">
    <source>
        <dbReference type="SMART" id="SM00327"/>
    </source>
</evidence>
<protein>
    <submittedName>
        <fullName evidence="3">Uncharacterized protein with von Willebrand factor type A (VWA) domain</fullName>
    </submittedName>
</protein>
<accession>A0A7W9YJS9</accession>
<dbReference type="EMBL" id="JACHDS010000001">
    <property type="protein sequence ID" value="MBB6173470.1"/>
    <property type="molecule type" value="Genomic_DNA"/>
</dbReference>
<evidence type="ECO:0000313" key="3">
    <source>
        <dbReference type="EMBL" id="MBB6173470.1"/>
    </source>
</evidence>
<sequence length="603" mass="63818">MDRVRYAAYQGGPDPLAPPVNPRAALDELGRGVLAGARPADALRELLRHGAGGDGPPAAPDGFGAGLAELRRRVRERIGQIRSGGVPDGWFADLPPIPDRPSGHRSQPTAPERIPEPDVERVHAMLTALNALLVTGGPGHPSAADFDRFMAEHGDFFPEGPRDLGGVVDALARRAAAAQRMLDSLAPEDRAELTALADRAIAAAGLGPGLELLADTLRSRRPGLSWSGTGPMHGLDALGLVEAASAVRKLADLGELDAALGQDYPGADLADIDDEAVLRALGPDAADTVARLRSLERGLREAGYLDGPKNRVRLTPRALRRLGETALRDVLADTPPRLLRPGGHGGADRPGAPPVGAAGEPTGRALPAEPGDERPVDVVRTLGNAVARGRSARGGSLRVHPQDIEVAECEQGTAAAVCLLVDLSYSMVRRGLWAAVKRTSMALHTLVATHYPQDALRVIGFDDRAREIPGRDLAELGPNRVQGTNLQHALALAGRHLDTHPDFAPIVVVVTDGEPTAHIARDGSPAFCWPPSAETTAATLAEVDRMTRRGARLHTVLLTDDPRLRAFADQVAHRNGGTVVRPDPAVFGTRVIRDFLTRRRALP</sequence>
<keyword evidence="4" id="KW-1185">Reference proteome</keyword>
<dbReference type="InterPro" id="IPR002035">
    <property type="entry name" value="VWF_A"/>
</dbReference>
<gene>
    <name evidence="3" type="ORF">HNR23_003530</name>
</gene>
<dbReference type="CDD" id="cd00198">
    <property type="entry name" value="vWFA"/>
    <property type="match status" value="1"/>
</dbReference>
<dbReference type="SUPFAM" id="SSF53300">
    <property type="entry name" value="vWA-like"/>
    <property type="match status" value="1"/>
</dbReference>
<organism evidence="3 4">
    <name type="scientific">Nocardiopsis mwathae</name>
    <dbReference type="NCBI Taxonomy" id="1472723"/>
    <lineage>
        <taxon>Bacteria</taxon>
        <taxon>Bacillati</taxon>
        <taxon>Actinomycetota</taxon>
        <taxon>Actinomycetes</taxon>
        <taxon>Streptosporangiales</taxon>
        <taxon>Nocardiopsidaceae</taxon>
        <taxon>Nocardiopsis</taxon>
    </lineage>
</organism>
<name>A0A7W9YJS9_9ACTN</name>
<feature type="region of interest" description="Disordered" evidence="1">
    <location>
        <begin position="334"/>
        <end position="375"/>
    </location>
</feature>
<feature type="region of interest" description="Disordered" evidence="1">
    <location>
        <begin position="86"/>
        <end position="114"/>
    </location>
</feature>
<feature type="compositionally biased region" description="Low complexity" evidence="1">
    <location>
        <begin position="354"/>
        <end position="363"/>
    </location>
</feature>
<reference evidence="3 4" key="1">
    <citation type="submission" date="2020-08" db="EMBL/GenBank/DDBJ databases">
        <title>Sequencing the genomes of 1000 actinobacteria strains.</title>
        <authorList>
            <person name="Klenk H.-P."/>
        </authorList>
    </citation>
    <scope>NUCLEOTIDE SEQUENCE [LARGE SCALE GENOMIC DNA]</scope>
    <source>
        <strain evidence="3 4">DSM 46659</strain>
    </source>
</reference>
<dbReference type="SMART" id="SM00327">
    <property type="entry name" value="VWA"/>
    <property type="match status" value="1"/>
</dbReference>
<dbReference type="AlphaFoldDB" id="A0A7W9YJS9"/>
<feature type="domain" description="VWFA" evidence="2">
    <location>
        <begin position="414"/>
        <end position="597"/>
    </location>
</feature>
<comment type="caution">
    <text evidence="3">The sequence shown here is derived from an EMBL/GenBank/DDBJ whole genome shotgun (WGS) entry which is preliminary data.</text>
</comment>
<dbReference type="RefSeq" id="WP_184076883.1">
    <property type="nucleotide sequence ID" value="NZ_JACHDS010000001.1"/>
</dbReference>
<evidence type="ECO:0000256" key="1">
    <source>
        <dbReference type="SAM" id="MobiDB-lite"/>
    </source>
</evidence>